<dbReference type="EMBL" id="HBUF01529224">
    <property type="protein sequence ID" value="CAG6751231.1"/>
    <property type="molecule type" value="Transcribed_RNA"/>
</dbReference>
<accession>A0A8D8ZQV6</accession>
<reference evidence="1" key="1">
    <citation type="submission" date="2021-05" db="EMBL/GenBank/DDBJ databases">
        <authorList>
            <person name="Alioto T."/>
            <person name="Alioto T."/>
            <person name="Gomez Garrido J."/>
        </authorList>
    </citation>
    <scope>NUCLEOTIDE SEQUENCE</scope>
</reference>
<evidence type="ECO:0000313" key="1">
    <source>
        <dbReference type="EMBL" id="CAG6751246.1"/>
    </source>
</evidence>
<dbReference type="EMBL" id="HBUF01529232">
    <property type="protein sequence ID" value="CAG6751279.1"/>
    <property type="molecule type" value="Transcribed_RNA"/>
</dbReference>
<proteinExistence type="predicted"/>
<dbReference type="EMBL" id="HBUF01529230">
    <property type="protein sequence ID" value="CAG6751262.1"/>
    <property type="molecule type" value="Transcribed_RNA"/>
</dbReference>
<name>A0A8D8ZQV6_9HEMI</name>
<dbReference type="EMBL" id="HBUF01529233">
    <property type="protein sequence ID" value="CAG6751286.1"/>
    <property type="molecule type" value="Transcribed_RNA"/>
</dbReference>
<dbReference type="EMBL" id="HBUF01529231">
    <property type="protein sequence ID" value="CAG6751271.1"/>
    <property type="molecule type" value="Transcribed_RNA"/>
</dbReference>
<dbReference type="AlphaFoldDB" id="A0A8D8ZQV6"/>
<protein>
    <submittedName>
        <fullName evidence="1">Uncharacterized protein</fullName>
    </submittedName>
</protein>
<dbReference type="EMBL" id="HBUF01529225">
    <property type="protein sequence ID" value="CAG6751239.1"/>
    <property type="molecule type" value="Transcribed_RNA"/>
</dbReference>
<sequence>MWSGTIFRVWRTSTRPIWMAAIPTNELKMLSNIFGLFSVMIRLTSTPFGLSTLWHFSMAAANAGILIRSAPMPVHWDPIPENTNQMGRVSPEKWVMLRTRLFGFLDRMVYPL</sequence>
<dbReference type="EMBL" id="HBUF01529226">
    <property type="protein sequence ID" value="CAG6751246.1"/>
    <property type="molecule type" value="Transcribed_RNA"/>
</dbReference>
<organism evidence="1">
    <name type="scientific">Cacopsylla melanoneura</name>
    <dbReference type="NCBI Taxonomy" id="428564"/>
    <lineage>
        <taxon>Eukaryota</taxon>
        <taxon>Metazoa</taxon>
        <taxon>Ecdysozoa</taxon>
        <taxon>Arthropoda</taxon>
        <taxon>Hexapoda</taxon>
        <taxon>Insecta</taxon>
        <taxon>Pterygota</taxon>
        <taxon>Neoptera</taxon>
        <taxon>Paraneoptera</taxon>
        <taxon>Hemiptera</taxon>
        <taxon>Sternorrhyncha</taxon>
        <taxon>Psylloidea</taxon>
        <taxon>Psyllidae</taxon>
        <taxon>Psyllinae</taxon>
        <taxon>Cacopsylla</taxon>
    </lineage>
</organism>
<dbReference type="EMBL" id="HBUF01529223">
    <property type="protein sequence ID" value="CAG6751224.1"/>
    <property type="molecule type" value="Transcribed_RNA"/>
</dbReference>